<evidence type="ECO:0000256" key="2">
    <source>
        <dbReference type="SAM" id="SignalP"/>
    </source>
</evidence>
<dbReference type="AlphaFoldDB" id="A0A9X6NCN9"/>
<evidence type="ECO:0000313" key="3">
    <source>
        <dbReference type="EMBL" id="OWA51505.1"/>
    </source>
</evidence>
<dbReference type="EMBL" id="MTYJ01000229">
    <property type="protein sequence ID" value="OWA51505.1"/>
    <property type="molecule type" value="Genomic_DNA"/>
</dbReference>
<reference evidence="4" key="1">
    <citation type="submission" date="2017-01" db="EMBL/GenBank/DDBJ databases">
        <title>Comparative genomics of anhydrobiosis in the tardigrade Hypsibius dujardini.</title>
        <authorList>
            <person name="Yoshida Y."/>
            <person name="Koutsovoulos G."/>
            <person name="Laetsch D."/>
            <person name="Stevens L."/>
            <person name="Kumar S."/>
            <person name="Horikawa D."/>
            <person name="Ishino K."/>
            <person name="Komine S."/>
            <person name="Tomita M."/>
            <person name="Blaxter M."/>
            <person name="Arakawa K."/>
        </authorList>
    </citation>
    <scope>NUCLEOTIDE SEQUENCE [LARGE SCALE GENOMIC DNA]</scope>
    <source>
        <strain evidence="4">Z151</strain>
    </source>
</reference>
<evidence type="ECO:0000313" key="4">
    <source>
        <dbReference type="Proteomes" id="UP000192578"/>
    </source>
</evidence>
<feature type="transmembrane region" description="Helical" evidence="1">
    <location>
        <begin position="277"/>
        <end position="298"/>
    </location>
</feature>
<keyword evidence="1" id="KW-0812">Transmembrane</keyword>
<name>A0A9X6NCN9_HYPEX</name>
<evidence type="ECO:0008006" key="5">
    <source>
        <dbReference type="Google" id="ProtNLM"/>
    </source>
</evidence>
<feature type="signal peptide" evidence="2">
    <location>
        <begin position="1"/>
        <end position="27"/>
    </location>
</feature>
<keyword evidence="1" id="KW-0472">Membrane</keyword>
<keyword evidence="1" id="KW-1133">Transmembrane helix</keyword>
<organism evidence="3 4">
    <name type="scientific">Hypsibius exemplaris</name>
    <name type="common">Freshwater tardigrade</name>
    <dbReference type="NCBI Taxonomy" id="2072580"/>
    <lineage>
        <taxon>Eukaryota</taxon>
        <taxon>Metazoa</taxon>
        <taxon>Ecdysozoa</taxon>
        <taxon>Tardigrada</taxon>
        <taxon>Eutardigrada</taxon>
        <taxon>Parachela</taxon>
        <taxon>Hypsibioidea</taxon>
        <taxon>Hypsibiidae</taxon>
        <taxon>Hypsibius</taxon>
    </lineage>
</organism>
<sequence length="371" mass="41226">MSANGIPIAIIGTLMLLLTEITLPSFALDELYPIHNLAAYCNGDAGSLLSLPCLSAASDRAGTLVFYPYPRTSCNVTVAVNFSSPCSTHYAIYFNFRDVHFQLGDSVEIYEDSQQKQKLFGERTSKPYSVEPQSHGQLRSSIYSRSPAFELRFIKKNEEIPTWQTGLVVDYIILRESLTSPEETTCKALGGSILDKHFCETGNRVNCPSRYSSVGHFVTNTQISEPGASIPPHCTKAQYLRPTSKTPAQQYELWLMPSEETKRRKFASKWGGNLSRLSVGVIVVALLTLLVIPIAILFRMYQQRNQNLYKNMIDSKKAPCPSDVAVSEKSVEFEPIQVVCGSGQFSGPPPAYVDPEPANLFEDHPDRLLQV</sequence>
<protein>
    <recommendedName>
        <fullName evidence="5">CUB domain-containing protein</fullName>
    </recommendedName>
</protein>
<accession>A0A9X6NCN9</accession>
<keyword evidence="2" id="KW-0732">Signal</keyword>
<keyword evidence="4" id="KW-1185">Reference proteome</keyword>
<feature type="chain" id="PRO_5040883795" description="CUB domain-containing protein" evidence="2">
    <location>
        <begin position="28"/>
        <end position="371"/>
    </location>
</feature>
<gene>
    <name evidence="3" type="ORF">BV898_15985</name>
</gene>
<proteinExistence type="predicted"/>
<evidence type="ECO:0000256" key="1">
    <source>
        <dbReference type="SAM" id="Phobius"/>
    </source>
</evidence>
<dbReference type="Proteomes" id="UP000192578">
    <property type="component" value="Unassembled WGS sequence"/>
</dbReference>
<comment type="caution">
    <text evidence="3">The sequence shown here is derived from an EMBL/GenBank/DDBJ whole genome shotgun (WGS) entry which is preliminary data.</text>
</comment>